<dbReference type="AlphaFoldDB" id="A0A6J5VB65"/>
<dbReference type="Proteomes" id="UP000507222">
    <property type="component" value="Unassembled WGS sequence"/>
</dbReference>
<organism evidence="1 2">
    <name type="scientific">Prunus armeniaca</name>
    <name type="common">Apricot</name>
    <name type="synonym">Armeniaca vulgaris</name>
    <dbReference type="NCBI Taxonomy" id="36596"/>
    <lineage>
        <taxon>Eukaryota</taxon>
        <taxon>Viridiplantae</taxon>
        <taxon>Streptophyta</taxon>
        <taxon>Embryophyta</taxon>
        <taxon>Tracheophyta</taxon>
        <taxon>Spermatophyta</taxon>
        <taxon>Magnoliopsida</taxon>
        <taxon>eudicotyledons</taxon>
        <taxon>Gunneridae</taxon>
        <taxon>Pentapetalae</taxon>
        <taxon>rosids</taxon>
        <taxon>fabids</taxon>
        <taxon>Rosales</taxon>
        <taxon>Rosaceae</taxon>
        <taxon>Amygdaloideae</taxon>
        <taxon>Amygdaleae</taxon>
        <taxon>Prunus</taxon>
    </lineage>
</organism>
<sequence length="107" mass="12422">MVIKEKEVPDQGELQSIMTTVVSPKIIKDLRVNATTVERRATWRKIVWSNKRPAKSNIATTSNLKEKSEDDCDAEASLAIEEDKLALIVMTHEWIEYKYRWAFKLEN</sequence>
<gene>
    <name evidence="1" type="ORF">CURHAP_LOCUS43345</name>
</gene>
<protein>
    <submittedName>
        <fullName evidence="1">Uncharacterized protein</fullName>
    </submittedName>
</protein>
<reference evidence="1 2" key="1">
    <citation type="submission" date="2020-05" db="EMBL/GenBank/DDBJ databases">
        <authorList>
            <person name="Campoy J."/>
            <person name="Schneeberger K."/>
            <person name="Spophaly S."/>
        </authorList>
    </citation>
    <scope>NUCLEOTIDE SEQUENCE [LARGE SCALE GENOMIC DNA]</scope>
    <source>
        <strain evidence="1">PruArmRojPasFocal</strain>
    </source>
</reference>
<accession>A0A6J5VB65</accession>
<evidence type="ECO:0000313" key="2">
    <source>
        <dbReference type="Proteomes" id="UP000507222"/>
    </source>
</evidence>
<evidence type="ECO:0000313" key="1">
    <source>
        <dbReference type="EMBL" id="CAB4286299.1"/>
    </source>
</evidence>
<name>A0A6J5VB65_PRUAR</name>
<proteinExistence type="predicted"/>
<dbReference type="EMBL" id="CAEKDK010000007">
    <property type="protein sequence ID" value="CAB4286299.1"/>
    <property type="molecule type" value="Genomic_DNA"/>
</dbReference>